<evidence type="ECO:0008006" key="4">
    <source>
        <dbReference type="Google" id="ProtNLM"/>
    </source>
</evidence>
<organism evidence="2 3">
    <name type="scientific">Adhaeribacter soli</name>
    <dbReference type="NCBI Taxonomy" id="2607655"/>
    <lineage>
        <taxon>Bacteria</taxon>
        <taxon>Pseudomonadati</taxon>
        <taxon>Bacteroidota</taxon>
        <taxon>Cytophagia</taxon>
        <taxon>Cytophagales</taxon>
        <taxon>Hymenobacteraceae</taxon>
        <taxon>Adhaeribacter</taxon>
    </lineage>
</organism>
<keyword evidence="3" id="KW-1185">Reference proteome</keyword>
<name>A0A5N1IP80_9BACT</name>
<protein>
    <recommendedName>
        <fullName evidence="4">DUF4252 domain-containing protein</fullName>
    </recommendedName>
</protein>
<gene>
    <name evidence="2" type="ORF">F0P94_13570</name>
</gene>
<evidence type="ECO:0000256" key="1">
    <source>
        <dbReference type="SAM" id="SignalP"/>
    </source>
</evidence>
<dbReference type="EMBL" id="VTWT01000007">
    <property type="protein sequence ID" value="KAA9331824.1"/>
    <property type="molecule type" value="Genomic_DNA"/>
</dbReference>
<proteinExistence type="predicted"/>
<sequence>MQKFFISLVLLVVFLSSCSNENISELSIFNNLAFRLHSKEKVMPLEAASEKKYRTYFNHHSQTQIPLLKHVKHQDYEIFIGIPYNTTLERLKKSRAEADPKDFSCAPNYCLKHYQRDSLTITEYIYRTSDQSLIFIAALTSSQRLSDSLFNALAMERRLFTKGK</sequence>
<keyword evidence="1" id="KW-0732">Signal</keyword>
<feature type="signal peptide" evidence="1">
    <location>
        <begin position="1"/>
        <end position="21"/>
    </location>
</feature>
<feature type="chain" id="PRO_5024899173" description="DUF4252 domain-containing protein" evidence="1">
    <location>
        <begin position="22"/>
        <end position="164"/>
    </location>
</feature>
<comment type="caution">
    <text evidence="2">The sequence shown here is derived from an EMBL/GenBank/DDBJ whole genome shotgun (WGS) entry which is preliminary data.</text>
</comment>
<evidence type="ECO:0000313" key="3">
    <source>
        <dbReference type="Proteomes" id="UP000326570"/>
    </source>
</evidence>
<accession>A0A5N1IP80</accession>
<reference evidence="2 3" key="1">
    <citation type="submission" date="2019-09" db="EMBL/GenBank/DDBJ databases">
        <title>Genome sequence of Adhaeribacter sp. M2.</title>
        <authorList>
            <person name="Srinivasan S."/>
        </authorList>
    </citation>
    <scope>NUCLEOTIDE SEQUENCE [LARGE SCALE GENOMIC DNA]</scope>
    <source>
        <strain evidence="2 3">M2</strain>
    </source>
</reference>
<dbReference type="Proteomes" id="UP000326570">
    <property type="component" value="Unassembled WGS sequence"/>
</dbReference>
<dbReference type="AlphaFoldDB" id="A0A5N1IP80"/>
<evidence type="ECO:0000313" key="2">
    <source>
        <dbReference type="EMBL" id="KAA9331824.1"/>
    </source>
</evidence>
<dbReference type="RefSeq" id="WP_150904433.1">
    <property type="nucleotide sequence ID" value="NZ_VTWT01000007.1"/>
</dbReference>
<dbReference type="PROSITE" id="PS51257">
    <property type="entry name" value="PROKAR_LIPOPROTEIN"/>
    <property type="match status" value="1"/>
</dbReference>